<proteinExistence type="predicted"/>
<keyword evidence="1" id="KW-0472">Membrane</keyword>
<feature type="transmembrane region" description="Helical" evidence="1">
    <location>
        <begin position="266"/>
        <end position="283"/>
    </location>
</feature>
<reference evidence="2 3" key="1">
    <citation type="submission" date="2021-06" db="EMBL/GenBank/DDBJ databases">
        <title>Caerostris darwini draft genome.</title>
        <authorList>
            <person name="Kono N."/>
            <person name="Arakawa K."/>
        </authorList>
    </citation>
    <scope>NUCLEOTIDE SEQUENCE [LARGE SCALE GENOMIC DNA]</scope>
</reference>
<sequence>MQGMETSPCPNCFARSNLFKVIWNFPKYLFPCILGCLTVIQTLWLCFISSYKDEWAALIVLFLQLWIYINVFRSRTRIRLLTEDLYRISNMLHVYTIQKKKTLKIYIWVYCLFVTFVTVFFEVTLFNTGLIANKQQKLQNSELVPAHLKQHSLAILNCLSTFMSLVGNCFFATLLGYYCFVCCCMKQFFLHFKWKSELLIARQDYQRILEIYREMNETMIMIDNFLNFPIFTSVFNILASLFWYGYSFAFPPNADNVTNMCFSIGFVQYFVLLLITLSPAAAANQAAAMAREFVLSLPGWFPKRYGIIKVHVRRKFMHKTALTLWKIYRIDNSLIISAIGSLISYGILVGTLGECPKFK</sequence>
<keyword evidence="1" id="KW-1133">Transmembrane helix</keyword>
<dbReference type="AlphaFoldDB" id="A0AAV4VCE3"/>
<evidence type="ECO:0008006" key="4">
    <source>
        <dbReference type="Google" id="ProtNLM"/>
    </source>
</evidence>
<evidence type="ECO:0000313" key="2">
    <source>
        <dbReference type="EMBL" id="GIY67922.1"/>
    </source>
</evidence>
<protein>
    <recommendedName>
        <fullName evidence="4">Gustatory receptor</fullName>
    </recommendedName>
</protein>
<dbReference type="Proteomes" id="UP001054837">
    <property type="component" value="Unassembled WGS sequence"/>
</dbReference>
<feature type="transmembrane region" description="Helical" evidence="1">
    <location>
        <begin position="334"/>
        <end position="353"/>
    </location>
</feature>
<feature type="transmembrane region" description="Helical" evidence="1">
    <location>
        <begin position="225"/>
        <end position="246"/>
    </location>
</feature>
<keyword evidence="1" id="KW-0812">Transmembrane</keyword>
<organism evidence="2 3">
    <name type="scientific">Caerostris darwini</name>
    <dbReference type="NCBI Taxonomy" id="1538125"/>
    <lineage>
        <taxon>Eukaryota</taxon>
        <taxon>Metazoa</taxon>
        <taxon>Ecdysozoa</taxon>
        <taxon>Arthropoda</taxon>
        <taxon>Chelicerata</taxon>
        <taxon>Arachnida</taxon>
        <taxon>Araneae</taxon>
        <taxon>Araneomorphae</taxon>
        <taxon>Entelegynae</taxon>
        <taxon>Araneoidea</taxon>
        <taxon>Araneidae</taxon>
        <taxon>Caerostris</taxon>
    </lineage>
</organism>
<feature type="transmembrane region" description="Helical" evidence="1">
    <location>
        <begin position="152"/>
        <end position="185"/>
    </location>
</feature>
<feature type="transmembrane region" description="Helical" evidence="1">
    <location>
        <begin position="28"/>
        <end position="49"/>
    </location>
</feature>
<accession>A0AAV4VCE3</accession>
<keyword evidence="3" id="KW-1185">Reference proteome</keyword>
<gene>
    <name evidence="2" type="primary">AVEN_109247_1</name>
    <name evidence="2" type="ORF">CDAR_619881</name>
</gene>
<name>A0AAV4VCE3_9ARAC</name>
<evidence type="ECO:0000256" key="1">
    <source>
        <dbReference type="SAM" id="Phobius"/>
    </source>
</evidence>
<comment type="caution">
    <text evidence="2">The sequence shown here is derived from an EMBL/GenBank/DDBJ whole genome shotgun (WGS) entry which is preliminary data.</text>
</comment>
<feature type="transmembrane region" description="Helical" evidence="1">
    <location>
        <begin position="105"/>
        <end position="132"/>
    </location>
</feature>
<dbReference type="EMBL" id="BPLQ01012794">
    <property type="protein sequence ID" value="GIY67922.1"/>
    <property type="molecule type" value="Genomic_DNA"/>
</dbReference>
<evidence type="ECO:0000313" key="3">
    <source>
        <dbReference type="Proteomes" id="UP001054837"/>
    </source>
</evidence>
<feature type="transmembrane region" description="Helical" evidence="1">
    <location>
        <begin position="55"/>
        <end position="72"/>
    </location>
</feature>